<sequence>MLQSSSCWPAIQQMCDLRKGRRRTRRVPPSLAGGEKHSTRPESQRHRRPGQEARVTASSDAILLPLRWPPPPLHWQVPWAPPLGLSTVTPLVPIGSIFYRSPHWPSCIQSCPTPTHPPEATESQSDPLKIYIRSHRLPAPVAACVWQGDSQDDLQCPPPRWYSLWGMEWIQCDRCYFCD</sequence>
<reference evidence="2 3" key="1">
    <citation type="journal article" date="2020" name="Nature">
        <title>Six reference-quality genomes reveal evolution of bat adaptations.</title>
        <authorList>
            <person name="Jebb D."/>
            <person name="Huang Z."/>
            <person name="Pippel M."/>
            <person name="Hughes G.M."/>
            <person name="Lavrichenko K."/>
            <person name="Devanna P."/>
            <person name="Winkler S."/>
            <person name="Jermiin L.S."/>
            <person name="Skirmuntt E.C."/>
            <person name="Katzourakis A."/>
            <person name="Burkitt-Gray L."/>
            <person name="Ray D.A."/>
            <person name="Sullivan K.A.M."/>
            <person name="Roscito J.G."/>
            <person name="Kirilenko B.M."/>
            <person name="Davalos L.M."/>
            <person name="Corthals A.P."/>
            <person name="Power M.L."/>
            <person name="Jones G."/>
            <person name="Ransome R.D."/>
            <person name="Dechmann D.K.N."/>
            <person name="Locatelli A.G."/>
            <person name="Puechmaille S.J."/>
            <person name="Fedrigo O."/>
            <person name="Jarvis E.D."/>
            <person name="Hiller M."/>
            <person name="Vernes S.C."/>
            <person name="Myers E.W."/>
            <person name="Teeling E.C."/>
        </authorList>
    </citation>
    <scope>NUCLEOTIDE SEQUENCE [LARGE SCALE GENOMIC DNA]</scope>
    <source>
        <strain evidence="2">MRouAeg1</strain>
        <tissue evidence="2">Muscle</tissue>
    </source>
</reference>
<keyword evidence="3" id="KW-1185">Reference proteome</keyword>
<organism evidence="2 3">
    <name type="scientific">Rousettus aegyptiacus</name>
    <name type="common">Egyptian fruit bat</name>
    <name type="synonym">Pteropus aegyptiacus</name>
    <dbReference type="NCBI Taxonomy" id="9407"/>
    <lineage>
        <taxon>Eukaryota</taxon>
        <taxon>Metazoa</taxon>
        <taxon>Chordata</taxon>
        <taxon>Craniata</taxon>
        <taxon>Vertebrata</taxon>
        <taxon>Euteleostomi</taxon>
        <taxon>Mammalia</taxon>
        <taxon>Eutheria</taxon>
        <taxon>Laurasiatheria</taxon>
        <taxon>Chiroptera</taxon>
        <taxon>Yinpterochiroptera</taxon>
        <taxon>Pteropodoidea</taxon>
        <taxon>Pteropodidae</taxon>
        <taxon>Rousettinae</taxon>
        <taxon>Rousettus</taxon>
    </lineage>
</organism>
<evidence type="ECO:0000313" key="3">
    <source>
        <dbReference type="Proteomes" id="UP000593571"/>
    </source>
</evidence>
<comment type="caution">
    <text evidence="2">The sequence shown here is derived from an EMBL/GenBank/DDBJ whole genome shotgun (WGS) entry which is preliminary data.</text>
</comment>
<dbReference type="AlphaFoldDB" id="A0A7J8KAM8"/>
<name>A0A7J8KAM8_ROUAE</name>
<feature type="region of interest" description="Disordered" evidence="1">
    <location>
        <begin position="19"/>
        <end position="56"/>
    </location>
</feature>
<evidence type="ECO:0000256" key="1">
    <source>
        <dbReference type="SAM" id="MobiDB-lite"/>
    </source>
</evidence>
<evidence type="ECO:0000313" key="2">
    <source>
        <dbReference type="EMBL" id="KAF6505879.1"/>
    </source>
</evidence>
<protein>
    <submittedName>
        <fullName evidence="2">Uncharacterized protein</fullName>
    </submittedName>
</protein>
<gene>
    <name evidence="2" type="ORF">HJG63_007770</name>
</gene>
<dbReference type="Proteomes" id="UP000593571">
    <property type="component" value="Unassembled WGS sequence"/>
</dbReference>
<feature type="compositionally biased region" description="Basic and acidic residues" evidence="1">
    <location>
        <begin position="34"/>
        <end position="44"/>
    </location>
</feature>
<dbReference type="EMBL" id="JACASE010000001">
    <property type="protein sequence ID" value="KAF6505879.1"/>
    <property type="molecule type" value="Genomic_DNA"/>
</dbReference>
<proteinExistence type="predicted"/>
<accession>A0A7J8KAM8</accession>